<dbReference type="Proteomes" id="UP000290408">
    <property type="component" value="Chromosome"/>
</dbReference>
<organism evidence="5 6">
    <name type="scientific">Janibacter limosus</name>
    <dbReference type="NCBI Taxonomy" id="53458"/>
    <lineage>
        <taxon>Bacteria</taxon>
        <taxon>Bacillati</taxon>
        <taxon>Actinomycetota</taxon>
        <taxon>Actinomycetes</taxon>
        <taxon>Micrococcales</taxon>
        <taxon>Intrasporangiaceae</taxon>
        <taxon>Janibacter</taxon>
    </lineage>
</organism>
<evidence type="ECO:0000256" key="1">
    <source>
        <dbReference type="ARBA" id="ARBA00006068"/>
    </source>
</evidence>
<keyword evidence="3" id="KW-0812">Transmembrane</keyword>
<feature type="transmembrane region" description="Helical" evidence="3">
    <location>
        <begin position="30"/>
        <end position="48"/>
    </location>
</feature>
<accession>A0A4P6MQP3</accession>
<evidence type="ECO:0000256" key="3">
    <source>
        <dbReference type="SAM" id="Phobius"/>
    </source>
</evidence>
<dbReference type="STRING" id="1216970.GCA_001570985_02271"/>
<dbReference type="OrthoDB" id="3573673at2"/>
<dbReference type="Pfam" id="PF03816">
    <property type="entry name" value="LytR_cpsA_psr"/>
    <property type="match status" value="1"/>
</dbReference>
<dbReference type="PANTHER" id="PTHR33392:SF6">
    <property type="entry name" value="POLYISOPRENYL-TEICHOIC ACID--PEPTIDOGLYCAN TEICHOIC ACID TRANSFERASE TAGU"/>
    <property type="match status" value="1"/>
</dbReference>
<feature type="transmembrane region" description="Helical" evidence="3">
    <location>
        <begin position="126"/>
        <end position="144"/>
    </location>
</feature>
<gene>
    <name evidence="5" type="ORF">EXU32_00420</name>
</gene>
<keyword evidence="3" id="KW-0472">Membrane</keyword>
<evidence type="ECO:0000313" key="5">
    <source>
        <dbReference type="EMBL" id="QBF44872.1"/>
    </source>
</evidence>
<dbReference type="Gene3D" id="3.40.630.190">
    <property type="entry name" value="LCP protein"/>
    <property type="match status" value="1"/>
</dbReference>
<reference evidence="5 6" key="1">
    <citation type="submission" date="2019-02" db="EMBL/GenBank/DDBJ databases">
        <title>Genomic data mining of an Antarctic deep-sea actinobacterium, Janibacterlimosus P3-3-X1.</title>
        <authorList>
            <person name="Liao L."/>
            <person name="Chen B."/>
        </authorList>
    </citation>
    <scope>NUCLEOTIDE SEQUENCE [LARGE SCALE GENOMIC DNA]</scope>
    <source>
        <strain evidence="5 6">P3-3-X1</strain>
    </source>
</reference>
<feature type="domain" description="Cell envelope-related transcriptional attenuator" evidence="4">
    <location>
        <begin position="202"/>
        <end position="382"/>
    </location>
</feature>
<proteinExistence type="inferred from homology"/>
<feature type="compositionally biased region" description="Low complexity" evidence="2">
    <location>
        <begin position="463"/>
        <end position="486"/>
    </location>
</feature>
<evidence type="ECO:0000259" key="4">
    <source>
        <dbReference type="Pfam" id="PF03816"/>
    </source>
</evidence>
<dbReference type="KEGG" id="jli:EXU32_00420"/>
<evidence type="ECO:0000256" key="2">
    <source>
        <dbReference type="SAM" id="MobiDB-lite"/>
    </source>
</evidence>
<dbReference type="EMBL" id="CP036164">
    <property type="protein sequence ID" value="QBF44872.1"/>
    <property type="molecule type" value="Genomic_DNA"/>
</dbReference>
<keyword evidence="3" id="KW-1133">Transmembrane helix</keyword>
<dbReference type="PANTHER" id="PTHR33392">
    <property type="entry name" value="POLYISOPRENYL-TEICHOIC ACID--PEPTIDOGLYCAN TEICHOIC ACID TRANSFERASE TAGU"/>
    <property type="match status" value="1"/>
</dbReference>
<comment type="similarity">
    <text evidence="1">Belongs to the LytR/CpsA/Psr (LCP) family.</text>
</comment>
<dbReference type="InterPro" id="IPR004474">
    <property type="entry name" value="LytR_CpsA_psr"/>
</dbReference>
<dbReference type="InterPro" id="IPR050922">
    <property type="entry name" value="LytR/CpsA/Psr_CW_biosynth"/>
</dbReference>
<dbReference type="RefSeq" id="WP_130628125.1">
    <property type="nucleotide sequence ID" value="NZ_CP036164.1"/>
</dbReference>
<evidence type="ECO:0000313" key="6">
    <source>
        <dbReference type="Proteomes" id="UP000290408"/>
    </source>
</evidence>
<protein>
    <submittedName>
        <fullName evidence="5">LytR family transcriptional regulator</fullName>
    </submittedName>
</protein>
<dbReference type="AlphaFoldDB" id="A0A4P6MQP3"/>
<name>A0A4P6MQP3_9MICO</name>
<feature type="transmembrane region" description="Helical" evidence="3">
    <location>
        <begin position="85"/>
        <end position="106"/>
    </location>
</feature>
<keyword evidence="6" id="KW-1185">Reference proteome</keyword>
<dbReference type="NCBIfam" id="TIGR00350">
    <property type="entry name" value="lytR_cpsA_psr"/>
    <property type="match status" value="1"/>
</dbReference>
<feature type="transmembrane region" description="Helical" evidence="3">
    <location>
        <begin position="54"/>
        <end position="73"/>
    </location>
</feature>
<feature type="region of interest" description="Disordered" evidence="2">
    <location>
        <begin position="455"/>
        <end position="498"/>
    </location>
</feature>
<sequence>MAQSETPESPRGLGERGILARRKSRQARRFYSLTAASTILPGLGLIPSRRRTGVAILSGFALTVLVVLGYALAKGVTSSVISVGVSRRALMILIPVVIIGAIIWIWGIIATARDNLPESAVGRPKVAMVVFAALAALLIFAPAAQSVRYAVIQRSLIGSVFDQLRPDGATGPGEGNDPWAGTDRVNIMLVGSDAGADRVGIRPDSLMVASINTQTGETVLFGIPRNLQNIPFSKDNPLSQKYPDGYNCGDQCLMEYVWTLGQDNADLFPSDVNPGLAATKDAASQILGLPIDYTTVINLEGFTQLVDAMGGVTVDVKERVCIGCKIEGGVVVGTTGYIEPGVQELDGYHALWYSRSRADSRDGDFSRMRRQRCMVGALLNQVNPTSMLVRYPALARTLQDNVTVDIPQQDLKAWAELVQRIQKGGSIKSLPLTNKNINVNRPDYAKIHAMVFDAINPPEPKPSKSSPTSKKSTSSTTTPPSTSTTTKGDELSDITSSC</sequence>